<organism evidence="2 3">
    <name type="scientific">Paraclostridium sordellii</name>
    <name type="common">Clostridium sordellii</name>
    <dbReference type="NCBI Taxonomy" id="1505"/>
    <lineage>
        <taxon>Bacteria</taxon>
        <taxon>Bacillati</taxon>
        <taxon>Bacillota</taxon>
        <taxon>Clostridia</taxon>
        <taxon>Peptostreptococcales</taxon>
        <taxon>Peptostreptococcaceae</taxon>
        <taxon>Paraclostridium</taxon>
    </lineage>
</organism>
<dbReference type="AlphaFoldDB" id="A0A0C7QGB0"/>
<feature type="transmembrane region" description="Helical" evidence="1">
    <location>
        <begin position="21"/>
        <end position="41"/>
    </location>
</feature>
<evidence type="ECO:0000313" key="3">
    <source>
        <dbReference type="Proteomes" id="UP000049127"/>
    </source>
</evidence>
<protein>
    <submittedName>
        <fullName evidence="2">Membrane protein</fullName>
    </submittedName>
</protein>
<gene>
    <name evidence="2" type="ORF">R28058_01221</name>
</gene>
<feature type="transmembrane region" description="Helical" evidence="1">
    <location>
        <begin position="150"/>
        <end position="170"/>
    </location>
</feature>
<sequence length="238" mass="25100">MSNNNYYSKKYIPSITKWGKGTLLLGIVLCFAPLIVVSGIFGYMPPIAAIIAGTISQISVSGAFYIVEPIAYFPILGIPGTYMTFISGNTSNMRVPCAMVAQEAADVEPGTEKGSVISTIGIAVSIIVNIIILSVGVVFGQAILSVLPPQVTAAFDLILPALFGAVFGQFAIMKPKFAAVAALIAVPMNFLLKNGVFDFMPGSGSPSYLVILTAVFGTILIGKKINEKEEVKQNNRAA</sequence>
<name>A0A0C7QGB0_PARSO</name>
<keyword evidence="1" id="KW-0812">Transmembrane</keyword>
<dbReference type="Proteomes" id="UP000049127">
    <property type="component" value="Unassembled WGS sequence"/>
</dbReference>
<feature type="transmembrane region" description="Helical" evidence="1">
    <location>
        <begin position="208"/>
        <end position="226"/>
    </location>
</feature>
<feature type="transmembrane region" description="Helical" evidence="1">
    <location>
        <begin position="47"/>
        <end position="67"/>
    </location>
</feature>
<accession>A0A0C7QGB0</accession>
<dbReference type="OrthoDB" id="2052735at2"/>
<dbReference type="RefSeq" id="WP_055341163.1">
    <property type="nucleotide sequence ID" value="NZ_CDNI01000014.1"/>
</dbReference>
<dbReference type="EMBL" id="CEKZ01000003">
    <property type="protein sequence ID" value="CEQ02386.1"/>
    <property type="molecule type" value="Genomic_DNA"/>
</dbReference>
<reference evidence="2 3" key="1">
    <citation type="submission" date="2015-01" db="EMBL/GenBank/DDBJ databases">
        <authorList>
            <person name="Aslett A.Martin."/>
            <person name="De Silva Nishadi"/>
        </authorList>
    </citation>
    <scope>NUCLEOTIDE SEQUENCE [LARGE SCALE GENOMIC DNA]</scope>
    <source>
        <strain evidence="2 3">R28058</strain>
    </source>
</reference>
<feature type="transmembrane region" description="Helical" evidence="1">
    <location>
        <begin position="120"/>
        <end position="144"/>
    </location>
</feature>
<evidence type="ECO:0000256" key="1">
    <source>
        <dbReference type="SAM" id="Phobius"/>
    </source>
</evidence>
<keyword evidence="1" id="KW-1133">Transmembrane helix</keyword>
<keyword evidence="1" id="KW-0472">Membrane</keyword>
<evidence type="ECO:0000313" key="2">
    <source>
        <dbReference type="EMBL" id="CEQ02386.1"/>
    </source>
</evidence>
<proteinExistence type="predicted"/>